<feature type="transmembrane region" description="Helical" evidence="1">
    <location>
        <begin position="12"/>
        <end position="29"/>
    </location>
</feature>
<comment type="caution">
    <text evidence="2">The sequence shown here is derived from an EMBL/GenBank/DDBJ whole genome shotgun (WGS) entry which is preliminary data.</text>
</comment>
<dbReference type="EMBL" id="JBHUFD010000018">
    <property type="protein sequence ID" value="MFD1875337.1"/>
    <property type="molecule type" value="Genomic_DNA"/>
</dbReference>
<name>A0ABW4R0X7_9BACT</name>
<proteinExistence type="predicted"/>
<evidence type="ECO:0000313" key="2">
    <source>
        <dbReference type="EMBL" id="MFD1875337.1"/>
    </source>
</evidence>
<dbReference type="RefSeq" id="WP_382317916.1">
    <property type="nucleotide sequence ID" value="NZ_JBHUFD010000018.1"/>
</dbReference>
<organism evidence="2 3">
    <name type="scientific">Hymenobacter bucti</name>
    <dbReference type="NCBI Taxonomy" id="1844114"/>
    <lineage>
        <taxon>Bacteria</taxon>
        <taxon>Pseudomonadati</taxon>
        <taxon>Bacteroidota</taxon>
        <taxon>Cytophagia</taxon>
        <taxon>Cytophagales</taxon>
        <taxon>Hymenobacteraceae</taxon>
        <taxon>Hymenobacter</taxon>
    </lineage>
</organism>
<accession>A0ABW4R0X7</accession>
<keyword evidence="1" id="KW-0472">Membrane</keyword>
<evidence type="ECO:0000256" key="1">
    <source>
        <dbReference type="SAM" id="Phobius"/>
    </source>
</evidence>
<protein>
    <submittedName>
        <fullName evidence="2">Uncharacterized protein</fullName>
    </submittedName>
</protein>
<dbReference type="Proteomes" id="UP001597197">
    <property type="component" value="Unassembled WGS sequence"/>
</dbReference>
<keyword evidence="3" id="KW-1185">Reference proteome</keyword>
<sequence>MKVARLLYTHRNTVHAVIFLLITAGYIAQLHVFNAEAAAQNVRGYEGEASFLVVLPMLLLLFYSGAFALVAGGKALVRGSRPMSGWVLFLGLLPTMLLLGVAGWLQWHWAHRVI</sequence>
<feature type="transmembrane region" description="Helical" evidence="1">
    <location>
        <begin position="83"/>
        <end position="105"/>
    </location>
</feature>
<keyword evidence="1" id="KW-0812">Transmembrane</keyword>
<keyword evidence="1" id="KW-1133">Transmembrane helix</keyword>
<reference evidence="3" key="1">
    <citation type="journal article" date="2019" name="Int. J. Syst. Evol. Microbiol.">
        <title>The Global Catalogue of Microorganisms (GCM) 10K type strain sequencing project: providing services to taxonomists for standard genome sequencing and annotation.</title>
        <authorList>
            <consortium name="The Broad Institute Genomics Platform"/>
            <consortium name="The Broad Institute Genome Sequencing Center for Infectious Disease"/>
            <person name="Wu L."/>
            <person name="Ma J."/>
        </authorList>
    </citation>
    <scope>NUCLEOTIDE SEQUENCE [LARGE SCALE GENOMIC DNA]</scope>
    <source>
        <strain evidence="3">CGMCC 1.15795</strain>
    </source>
</reference>
<gene>
    <name evidence="2" type="ORF">ACFSDX_23090</name>
</gene>
<evidence type="ECO:0000313" key="3">
    <source>
        <dbReference type="Proteomes" id="UP001597197"/>
    </source>
</evidence>
<feature type="transmembrane region" description="Helical" evidence="1">
    <location>
        <begin position="49"/>
        <end position="71"/>
    </location>
</feature>